<protein>
    <recommendedName>
        <fullName evidence="4">DUF304 domain-containing protein</fullName>
    </recommendedName>
</protein>
<keyword evidence="3" id="KW-1185">Reference proteome</keyword>
<gene>
    <name evidence="2" type="ORF">CUV01_15490</name>
</gene>
<evidence type="ECO:0000313" key="2">
    <source>
        <dbReference type="EMBL" id="AUH34598.1"/>
    </source>
</evidence>
<dbReference type="KEGG" id="paro:CUV01_15490"/>
<dbReference type="AlphaFoldDB" id="A0A2K9EHX5"/>
<feature type="transmembrane region" description="Helical" evidence="1">
    <location>
        <begin position="77"/>
        <end position="100"/>
    </location>
</feature>
<dbReference type="OrthoDB" id="199424at2"/>
<keyword evidence="1" id="KW-0812">Transmembrane</keyword>
<feature type="transmembrane region" description="Helical" evidence="1">
    <location>
        <begin position="45"/>
        <end position="65"/>
    </location>
</feature>
<sequence length="198" mass="21720">MARPVAGAGCALSETQMRALWEPEEKLIWQGWPDSHAAPRHESGFWLLFGSIWVAVGAVFTMVGYSVTASEPGMGMIFLALGIVLLCGGVGAITLPLILYRRRSRATHSLLTNRRAIVMDPELRSFPITPSMKVDDQPAKGRRAGSVFFGTVSTSYTNNEKPVIRPVGFTRITEAPEVVQAIRALQEKMRKMPEAAHV</sequence>
<keyword evidence="1" id="KW-0472">Membrane</keyword>
<name>A0A2K9EHX5_9RHOB</name>
<dbReference type="Proteomes" id="UP000233742">
    <property type="component" value="Chromosome"/>
</dbReference>
<accession>A0A2K9EHX5</accession>
<evidence type="ECO:0000256" key="1">
    <source>
        <dbReference type="SAM" id="Phobius"/>
    </source>
</evidence>
<keyword evidence="1" id="KW-1133">Transmembrane helix</keyword>
<dbReference type="RefSeq" id="WP_101461259.1">
    <property type="nucleotide sequence ID" value="NZ_CP025408.1"/>
</dbReference>
<dbReference type="EMBL" id="CP025408">
    <property type="protein sequence ID" value="AUH34598.1"/>
    <property type="molecule type" value="Genomic_DNA"/>
</dbReference>
<reference evidence="2 3" key="1">
    <citation type="submission" date="2017-12" db="EMBL/GenBank/DDBJ databases">
        <authorList>
            <person name="Hurst M.R.H."/>
        </authorList>
    </citation>
    <scope>NUCLEOTIDE SEQUENCE [LARGE SCALE GENOMIC DNA]</scope>
    <source>
        <strain evidence="2 3">BM15</strain>
    </source>
</reference>
<organism evidence="2 3">
    <name type="scientific">Paracoccus tegillarcae</name>
    <dbReference type="NCBI Taxonomy" id="1529068"/>
    <lineage>
        <taxon>Bacteria</taxon>
        <taxon>Pseudomonadati</taxon>
        <taxon>Pseudomonadota</taxon>
        <taxon>Alphaproteobacteria</taxon>
        <taxon>Rhodobacterales</taxon>
        <taxon>Paracoccaceae</taxon>
        <taxon>Paracoccus</taxon>
    </lineage>
</organism>
<evidence type="ECO:0000313" key="3">
    <source>
        <dbReference type="Proteomes" id="UP000233742"/>
    </source>
</evidence>
<evidence type="ECO:0008006" key="4">
    <source>
        <dbReference type="Google" id="ProtNLM"/>
    </source>
</evidence>
<proteinExistence type="predicted"/>